<dbReference type="AlphaFoldDB" id="A0AAV7P3T0"/>
<evidence type="ECO:0000313" key="3">
    <source>
        <dbReference type="Proteomes" id="UP001066276"/>
    </source>
</evidence>
<feature type="compositionally biased region" description="Basic and acidic residues" evidence="1">
    <location>
        <begin position="88"/>
        <end position="100"/>
    </location>
</feature>
<feature type="region of interest" description="Disordered" evidence="1">
    <location>
        <begin position="1"/>
        <end position="119"/>
    </location>
</feature>
<sequence length="119" mass="12931">MKIITPNLPQTDECRGASQASDRPESKRHVELPNKKESHRERSRLSDIPAPGVPESGTVSQFCCGDDATPGCQDNGDAGNLLGNPDIRVPKRIEKEDRLRARGAKQGGNADGDERRGNE</sequence>
<name>A0AAV7P3T0_PLEWA</name>
<dbReference type="EMBL" id="JANPWB010000011">
    <property type="protein sequence ID" value="KAJ1122910.1"/>
    <property type="molecule type" value="Genomic_DNA"/>
</dbReference>
<evidence type="ECO:0000256" key="1">
    <source>
        <dbReference type="SAM" id="MobiDB-lite"/>
    </source>
</evidence>
<comment type="caution">
    <text evidence="2">The sequence shown here is derived from an EMBL/GenBank/DDBJ whole genome shotgun (WGS) entry which is preliminary data.</text>
</comment>
<dbReference type="Proteomes" id="UP001066276">
    <property type="component" value="Chromosome 7"/>
</dbReference>
<reference evidence="2" key="1">
    <citation type="journal article" date="2022" name="bioRxiv">
        <title>Sequencing and chromosome-scale assembly of the giantPleurodeles waltlgenome.</title>
        <authorList>
            <person name="Brown T."/>
            <person name="Elewa A."/>
            <person name="Iarovenko S."/>
            <person name="Subramanian E."/>
            <person name="Araus A.J."/>
            <person name="Petzold A."/>
            <person name="Susuki M."/>
            <person name="Suzuki K.-i.T."/>
            <person name="Hayashi T."/>
            <person name="Toyoda A."/>
            <person name="Oliveira C."/>
            <person name="Osipova E."/>
            <person name="Leigh N.D."/>
            <person name="Simon A."/>
            <person name="Yun M.H."/>
        </authorList>
    </citation>
    <scope>NUCLEOTIDE SEQUENCE</scope>
    <source>
        <strain evidence="2">20211129_DDA</strain>
        <tissue evidence="2">Liver</tissue>
    </source>
</reference>
<proteinExistence type="predicted"/>
<organism evidence="2 3">
    <name type="scientific">Pleurodeles waltl</name>
    <name type="common">Iberian ribbed newt</name>
    <dbReference type="NCBI Taxonomy" id="8319"/>
    <lineage>
        <taxon>Eukaryota</taxon>
        <taxon>Metazoa</taxon>
        <taxon>Chordata</taxon>
        <taxon>Craniata</taxon>
        <taxon>Vertebrata</taxon>
        <taxon>Euteleostomi</taxon>
        <taxon>Amphibia</taxon>
        <taxon>Batrachia</taxon>
        <taxon>Caudata</taxon>
        <taxon>Salamandroidea</taxon>
        <taxon>Salamandridae</taxon>
        <taxon>Pleurodelinae</taxon>
        <taxon>Pleurodeles</taxon>
    </lineage>
</organism>
<keyword evidence="3" id="KW-1185">Reference proteome</keyword>
<accession>A0AAV7P3T0</accession>
<gene>
    <name evidence="2" type="ORF">NDU88_001383</name>
</gene>
<protein>
    <submittedName>
        <fullName evidence="2">Uncharacterized protein</fullName>
    </submittedName>
</protein>
<feature type="compositionally biased region" description="Basic and acidic residues" evidence="1">
    <location>
        <begin position="22"/>
        <end position="45"/>
    </location>
</feature>
<evidence type="ECO:0000313" key="2">
    <source>
        <dbReference type="EMBL" id="KAJ1122910.1"/>
    </source>
</evidence>